<dbReference type="Pfam" id="PF13847">
    <property type="entry name" value="Methyltransf_31"/>
    <property type="match status" value="1"/>
</dbReference>
<comment type="caution">
    <text evidence="5">The sequence shown here is derived from an EMBL/GenBank/DDBJ whole genome shotgun (WGS) entry which is preliminary data.</text>
</comment>
<evidence type="ECO:0000256" key="1">
    <source>
        <dbReference type="ARBA" id="ARBA00008361"/>
    </source>
</evidence>
<keyword evidence="3" id="KW-0808">Transferase</keyword>
<dbReference type="PANTHER" id="PTHR12176:SF79">
    <property type="entry name" value="METHYLTRANSFERASE TYPE 11 DOMAIN-CONTAINING PROTEIN"/>
    <property type="match status" value="1"/>
</dbReference>
<evidence type="ECO:0000259" key="4">
    <source>
        <dbReference type="Pfam" id="PF13847"/>
    </source>
</evidence>
<evidence type="ECO:0000313" key="6">
    <source>
        <dbReference type="Proteomes" id="UP001295684"/>
    </source>
</evidence>
<dbReference type="InterPro" id="IPR029063">
    <property type="entry name" value="SAM-dependent_MTases_sf"/>
</dbReference>
<dbReference type="PANTHER" id="PTHR12176">
    <property type="entry name" value="SAM-DEPENDENT METHYLTRANSFERASE SUPERFAMILY PROTEIN"/>
    <property type="match status" value="1"/>
</dbReference>
<name>A0AAD1XS37_EUPCR</name>
<accession>A0AAD1XS37</accession>
<keyword evidence="6" id="KW-1185">Reference proteome</keyword>
<feature type="domain" description="Methyltransferase" evidence="4">
    <location>
        <begin position="39"/>
        <end position="152"/>
    </location>
</feature>
<comment type="similarity">
    <text evidence="1">Belongs to the methyltransferase superfamily.</text>
</comment>
<dbReference type="Proteomes" id="UP001295684">
    <property type="component" value="Unassembled WGS sequence"/>
</dbReference>
<keyword evidence="2" id="KW-0489">Methyltransferase</keyword>
<dbReference type="InterPro" id="IPR051419">
    <property type="entry name" value="Lys/N-term_MeTrsfase_sf"/>
</dbReference>
<dbReference type="InterPro" id="IPR025714">
    <property type="entry name" value="Methyltranfer_dom"/>
</dbReference>
<dbReference type="GO" id="GO:0032259">
    <property type="term" value="P:methylation"/>
    <property type="evidence" value="ECO:0007669"/>
    <property type="project" value="UniProtKB-KW"/>
</dbReference>
<evidence type="ECO:0000313" key="5">
    <source>
        <dbReference type="EMBL" id="CAI2377817.1"/>
    </source>
</evidence>
<evidence type="ECO:0000256" key="2">
    <source>
        <dbReference type="ARBA" id="ARBA00022603"/>
    </source>
</evidence>
<dbReference type="SUPFAM" id="SSF53335">
    <property type="entry name" value="S-adenosyl-L-methionine-dependent methyltransferases"/>
    <property type="match status" value="1"/>
</dbReference>
<sequence>MPQYGEPDYWDKRYSNQKEKTFDWLENWASLKPTVEKLIDKDARILMLGCGNALISQEMYDDGYKNIANIDISSVCIENMKERNFERSEMTWEVMDVTDIKYDDQTFDLAIDKSTIDALLCGDDSFLNVAKMTKEVQRVLKTGGYYFVISYGQPDNRNHHFLRPHLDFNLEYGTVYPVDCKEEDKINKEHYIYTCQKGPKADENCEAHWEEVETELIEEAENKMQIRAAELD</sequence>
<proteinExistence type="inferred from homology"/>
<protein>
    <recommendedName>
        <fullName evidence="4">Methyltransferase domain-containing protein</fullName>
    </recommendedName>
</protein>
<dbReference type="GO" id="GO:0008168">
    <property type="term" value="F:methyltransferase activity"/>
    <property type="evidence" value="ECO:0007669"/>
    <property type="project" value="UniProtKB-KW"/>
</dbReference>
<dbReference type="CDD" id="cd02440">
    <property type="entry name" value="AdoMet_MTases"/>
    <property type="match status" value="1"/>
</dbReference>
<gene>
    <name evidence="5" type="ORF">ECRASSUSDP1_LOCUS19207</name>
</gene>
<dbReference type="AlphaFoldDB" id="A0AAD1XS37"/>
<evidence type="ECO:0000256" key="3">
    <source>
        <dbReference type="ARBA" id="ARBA00022679"/>
    </source>
</evidence>
<dbReference type="FunFam" id="3.40.50.150:FF:000217">
    <property type="entry name" value="Methyltransferase protein 13"/>
    <property type="match status" value="1"/>
</dbReference>
<dbReference type="Gene3D" id="3.40.50.150">
    <property type="entry name" value="Vaccinia Virus protein VP39"/>
    <property type="match status" value="1"/>
</dbReference>
<dbReference type="EMBL" id="CAMPGE010019486">
    <property type="protein sequence ID" value="CAI2377817.1"/>
    <property type="molecule type" value="Genomic_DNA"/>
</dbReference>
<organism evidence="5 6">
    <name type="scientific">Euplotes crassus</name>
    <dbReference type="NCBI Taxonomy" id="5936"/>
    <lineage>
        <taxon>Eukaryota</taxon>
        <taxon>Sar</taxon>
        <taxon>Alveolata</taxon>
        <taxon>Ciliophora</taxon>
        <taxon>Intramacronucleata</taxon>
        <taxon>Spirotrichea</taxon>
        <taxon>Hypotrichia</taxon>
        <taxon>Euplotida</taxon>
        <taxon>Euplotidae</taxon>
        <taxon>Moneuplotes</taxon>
    </lineage>
</organism>
<reference evidence="5" key="1">
    <citation type="submission" date="2023-07" db="EMBL/GenBank/DDBJ databases">
        <authorList>
            <consortium name="AG Swart"/>
            <person name="Singh M."/>
            <person name="Singh A."/>
            <person name="Seah K."/>
            <person name="Emmerich C."/>
        </authorList>
    </citation>
    <scope>NUCLEOTIDE SEQUENCE</scope>
    <source>
        <strain evidence="5">DP1</strain>
    </source>
</reference>